<dbReference type="Proteomes" id="UP001372834">
    <property type="component" value="Unassembled WGS sequence"/>
</dbReference>
<gene>
    <name evidence="2" type="ORF">RUM43_003173</name>
</gene>
<evidence type="ECO:0000256" key="1">
    <source>
        <dbReference type="SAM" id="MobiDB-lite"/>
    </source>
</evidence>
<name>A0AAN8P1L0_POLSC</name>
<comment type="caution">
    <text evidence="2">The sequence shown here is derived from an EMBL/GenBank/DDBJ whole genome shotgun (WGS) entry which is preliminary data.</text>
</comment>
<protein>
    <submittedName>
        <fullName evidence="2">Uncharacterized protein</fullName>
    </submittedName>
</protein>
<proteinExistence type="predicted"/>
<feature type="region of interest" description="Disordered" evidence="1">
    <location>
        <begin position="1"/>
        <end position="44"/>
    </location>
</feature>
<dbReference type="AlphaFoldDB" id="A0AAN8P1L0"/>
<reference evidence="2 3" key="1">
    <citation type="submission" date="2023-10" db="EMBL/GenBank/DDBJ databases">
        <title>Genomes of two closely related lineages of the louse Polyplax serrata with different host specificities.</title>
        <authorList>
            <person name="Martinu J."/>
            <person name="Tarabai H."/>
            <person name="Stefka J."/>
            <person name="Hypsa V."/>
        </authorList>
    </citation>
    <scope>NUCLEOTIDE SEQUENCE [LARGE SCALE GENOMIC DNA]</scope>
    <source>
        <strain evidence="2">HR10_N</strain>
    </source>
</reference>
<accession>A0AAN8P1L0</accession>
<evidence type="ECO:0000313" key="2">
    <source>
        <dbReference type="EMBL" id="KAK6629356.1"/>
    </source>
</evidence>
<organism evidence="2 3">
    <name type="scientific">Polyplax serrata</name>
    <name type="common">Common mouse louse</name>
    <dbReference type="NCBI Taxonomy" id="468196"/>
    <lineage>
        <taxon>Eukaryota</taxon>
        <taxon>Metazoa</taxon>
        <taxon>Ecdysozoa</taxon>
        <taxon>Arthropoda</taxon>
        <taxon>Hexapoda</taxon>
        <taxon>Insecta</taxon>
        <taxon>Pterygota</taxon>
        <taxon>Neoptera</taxon>
        <taxon>Paraneoptera</taxon>
        <taxon>Psocodea</taxon>
        <taxon>Troctomorpha</taxon>
        <taxon>Phthiraptera</taxon>
        <taxon>Anoplura</taxon>
        <taxon>Polyplacidae</taxon>
        <taxon>Polyplax</taxon>
    </lineage>
</organism>
<evidence type="ECO:0000313" key="3">
    <source>
        <dbReference type="Proteomes" id="UP001372834"/>
    </source>
</evidence>
<dbReference type="EMBL" id="JAWJWE010000036">
    <property type="protein sequence ID" value="KAK6629356.1"/>
    <property type="molecule type" value="Genomic_DNA"/>
</dbReference>
<feature type="compositionally biased region" description="Basic and acidic residues" evidence="1">
    <location>
        <begin position="18"/>
        <end position="30"/>
    </location>
</feature>
<sequence length="117" mass="12039">MAAAGGRVPGWCTGPGAEGERSGRKQDEGKGGGGTAEGRGARLWPEARVRGNDVNVGGCVLLPGGAAAEMLLGALQSLQPSSLHALQSRDVAFHDQFETRSEPNLDLVPFANSSADR</sequence>